<dbReference type="CDD" id="cd17502">
    <property type="entry name" value="MFS_Azr1_MDR_like"/>
    <property type="match status" value="1"/>
</dbReference>
<evidence type="ECO:0000256" key="5">
    <source>
        <dbReference type="ARBA" id="ARBA00022989"/>
    </source>
</evidence>
<dbReference type="EMBL" id="RWJN01000001">
    <property type="protein sequence ID" value="TCD71968.1"/>
    <property type="molecule type" value="Genomic_DNA"/>
</dbReference>
<dbReference type="GO" id="GO:0012505">
    <property type="term" value="C:endomembrane system"/>
    <property type="evidence" value="ECO:0007669"/>
    <property type="project" value="UniProtKB-SubCell"/>
</dbReference>
<evidence type="ECO:0000256" key="1">
    <source>
        <dbReference type="ARBA" id="ARBA00004127"/>
    </source>
</evidence>
<comment type="subcellular location">
    <subcellularLocation>
        <location evidence="1">Endomembrane system</location>
        <topology evidence="1">Multi-pass membrane protein</topology>
    </subcellularLocation>
</comment>
<dbReference type="InterPro" id="IPR020846">
    <property type="entry name" value="MFS_dom"/>
</dbReference>
<evidence type="ECO:0000256" key="2">
    <source>
        <dbReference type="ARBA" id="ARBA00008335"/>
    </source>
</evidence>
<dbReference type="OrthoDB" id="10021397at2759"/>
<feature type="transmembrane region" description="Helical" evidence="8">
    <location>
        <begin position="513"/>
        <end position="533"/>
    </location>
</feature>
<evidence type="ECO:0000256" key="4">
    <source>
        <dbReference type="ARBA" id="ARBA00022692"/>
    </source>
</evidence>
<dbReference type="InterPro" id="IPR011701">
    <property type="entry name" value="MFS"/>
</dbReference>
<keyword evidence="3" id="KW-0813">Transport</keyword>
<keyword evidence="6 8" id="KW-0472">Membrane</keyword>
<dbReference type="STRING" id="92696.A0A4R0S2T3"/>
<feature type="compositionally biased region" description="Acidic residues" evidence="7">
    <location>
        <begin position="552"/>
        <end position="562"/>
    </location>
</feature>
<feature type="transmembrane region" description="Helical" evidence="8">
    <location>
        <begin position="425"/>
        <end position="445"/>
    </location>
</feature>
<comment type="similarity">
    <text evidence="2">Belongs to the major facilitator superfamily.</text>
</comment>
<evidence type="ECO:0000256" key="8">
    <source>
        <dbReference type="SAM" id="Phobius"/>
    </source>
</evidence>
<dbReference type="Gene3D" id="1.20.1720.10">
    <property type="entry name" value="Multidrug resistance protein D"/>
    <property type="match status" value="1"/>
</dbReference>
<dbReference type="Pfam" id="PF07690">
    <property type="entry name" value="MFS_1"/>
    <property type="match status" value="1"/>
</dbReference>
<dbReference type="PROSITE" id="PS50850">
    <property type="entry name" value="MFS"/>
    <property type="match status" value="1"/>
</dbReference>
<feature type="compositionally biased region" description="Basic and acidic residues" evidence="7">
    <location>
        <begin position="563"/>
        <end position="577"/>
    </location>
</feature>
<feature type="transmembrane region" description="Helical" evidence="8">
    <location>
        <begin position="397"/>
        <end position="413"/>
    </location>
</feature>
<feature type="region of interest" description="Disordered" evidence="7">
    <location>
        <begin position="1"/>
        <end position="54"/>
    </location>
</feature>
<evidence type="ECO:0000313" key="10">
    <source>
        <dbReference type="EMBL" id="TCD71968.1"/>
    </source>
</evidence>
<feature type="region of interest" description="Disordered" evidence="7">
    <location>
        <begin position="548"/>
        <end position="599"/>
    </location>
</feature>
<name>A0A4R0S2T3_9APHY</name>
<feature type="transmembrane region" description="Helical" evidence="8">
    <location>
        <begin position="265"/>
        <end position="285"/>
    </location>
</feature>
<evidence type="ECO:0000259" key="9">
    <source>
        <dbReference type="PROSITE" id="PS50850"/>
    </source>
</evidence>
<keyword evidence="5 8" id="KW-1133">Transmembrane helix</keyword>
<feature type="transmembrane region" description="Helical" evidence="8">
    <location>
        <begin position="331"/>
        <end position="356"/>
    </location>
</feature>
<comment type="caution">
    <text evidence="10">The sequence shown here is derived from an EMBL/GenBank/DDBJ whole genome shotgun (WGS) entry which is preliminary data.</text>
</comment>
<dbReference type="GO" id="GO:0022857">
    <property type="term" value="F:transmembrane transporter activity"/>
    <property type="evidence" value="ECO:0007669"/>
    <property type="project" value="InterPro"/>
</dbReference>
<feature type="transmembrane region" description="Helical" evidence="8">
    <location>
        <begin position="162"/>
        <end position="183"/>
    </location>
</feature>
<dbReference type="AlphaFoldDB" id="A0A4R0S2T3"/>
<evidence type="ECO:0000256" key="3">
    <source>
        <dbReference type="ARBA" id="ARBA00022448"/>
    </source>
</evidence>
<dbReference type="Proteomes" id="UP000292702">
    <property type="component" value="Unassembled WGS sequence"/>
</dbReference>
<gene>
    <name evidence="10" type="ORF">EIP91_000100</name>
</gene>
<evidence type="ECO:0000256" key="6">
    <source>
        <dbReference type="ARBA" id="ARBA00023136"/>
    </source>
</evidence>
<dbReference type="Gene3D" id="1.20.1250.20">
    <property type="entry name" value="MFS general substrate transporter like domains"/>
    <property type="match status" value="1"/>
</dbReference>
<feature type="compositionally biased region" description="Low complexity" evidence="7">
    <location>
        <begin position="11"/>
        <end position="26"/>
    </location>
</feature>
<dbReference type="PANTHER" id="PTHR23501">
    <property type="entry name" value="MAJOR FACILITATOR SUPERFAMILY"/>
    <property type="match status" value="1"/>
</dbReference>
<organism evidence="10 11">
    <name type="scientific">Steccherinum ochraceum</name>
    <dbReference type="NCBI Taxonomy" id="92696"/>
    <lineage>
        <taxon>Eukaryota</taxon>
        <taxon>Fungi</taxon>
        <taxon>Dikarya</taxon>
        <taxon>Basidiomycota</taxon>
        <taxon>Agaricomycotina</taxon>
        <taxon>Agaricomycetes</taxon>
        <taxon>Polyporales</taxon>
        <taxon>Steccherinaceae</taxon>
        <taxon>Steccherinum</taxon>
    </lineage>
</organism>
<reference evidence="10 11" key="1">
    <citation type="submission" date="2018-11" db="EMBL/GenBank/DDBJ databases">
        <title>Genome assembly of Steccherinum ochraceum LE-BIN_3174, the white-rot fungus of the Steccherinaceae family (The Residual Polyporoid clade, Polyporales, Basidiomycota).</title>
        <authorList>
            <person name="Fedorova T.V."/>
            <person name="Glazunova O.A."/>
            <person name="Landesman E.O."/>
            <person name="Moiseenko K.V."/>
            <person name="Psurtseva N.V."/>
            <person name="Savinova O.S."/>
            <person name="Shakhova N.V."/>
            <person name="Tyazhelova T.V."/>
            <person name="Vasina D.V."/>
        </authorList>
    </citation>
    <scope>NUCLEOTIDE SEQUENCE [LARGE SCALE GENOMIC DNA]</scope>
    <source>
        <strain evidence="10 11">LE-BIN_3174</strain>
    </source>
</reference>
<proteinExistence type="inferred from homology"/>
<keyword evidence="4 8" id="KW-0812">Transmembrane</keyword>
<dbReference type="PRINTS" id="PR01036">
    <property type="entry name" value="TCRTETB"/>
</dbReference>
<evidence type="ECO:0000256" key="7">
    <source>
        <dbReference type="SAM" id="MobiDB-lite"/>
    </source>
</evidence>
<feature type="compositionally biased region" description="Polar residues" evidence="7">
    <location>
        <begin position="1"/>
        <end position="10"/>
    </location>
</feature>
<evidence type="ECO:0000313" key="11">
    <source>
        <dbReference type="Proteomes" id="UP000292702"/>
    </source>
</evidence>
<feature type="transmembrane region" description="Helical" evidence="8">
    <location>
        <begin position="70"/>
        <end position="94"/>
    </location>
</feature>
<dbReference type="GO" id="GO:0005886">
    <property type="term" value="C:plasma membrane"/>
    <property type="evidence" value="ECO:0007669"/>
    <property type="project" value="TreeGrafter"/>
</dbReference>
<feature type="transmembrane region" description="Helical" evidence="8">
    <location>
        <begin position="225"/>
        <end position="245"/>
    </location>
</feature>
<keyword evidence="11" id="KW-1185">Reference proteome</keyword>
<feature type="domain" description="Major facilitator superfamily (MFS) profile" evidence="9">
    <location>
        <begin position="72"/>
        <end position="538"/>
    </location>
</feature>
<accession>A0A4R0S2T3</accession>
<feature type="transmembrane region" description="Helical" evidence="8">
    <location>
        <begin position="137"/>
        <end position="155"/>
    </location>
</feature>
<feature type="transmembrane region" description="Helical" evidence="8">
    <location>
        <begin position="106"/>
        <end position="125"/>
    </location>
</feature>
<dbReference type="PANTHER" id="PTHR23501:SF102">
    <property type="entry name" value="DRUG TRANSPORTER, PUTATIVE (AFU_ORTHOLOGUE AFUA_3G08530)-RELATED"/>
    <property type="match status" value="1"/>
</dbReference>
<feature type="transmembrane region" description="Helical" evidence="8">
    <location>
        <begin position="292"/>
        <end position="311"/>
    </location>
</feature>
<dbReference type="FunFam" id="1.20.1720.10:FF:000013">
    <property type="entry name" value="Related to multidrug resistance proteins"/>
    <property type="match status" value="1"/>
</dbReference>
<protein>
    <recommendedName>
        <fullName evidence="9">Major facilitator superfamily (MFS) profile domain-containing protein</fullName>
    </recommendedName>
</protein>
<feature type="transmembrane region" description="Helical" evidence="8">
    <location>
        <begin position="368"/>
        <end position="391"/>
    </location>
</feature>
<dbReference type="SUPFAM" id="SSF103473">
    <property type="entry name" value="MFS general substrate transporter"/>
    <property type="match status" value="1"/>
</dbReference>
<feature type="transmembrane region" description="Helical" evidence="8">
    <location>
        <begin position="195"/>
        <end position="213"/>
    </location>
</feature>
<dbReference type="InterPro" id="IPR036259">
    <property type="entry name" value="MFS_trans_sf"/>
</dbReference>
<sequence length="599" mass="64812">MASKAAQTQGASPSSVSSAAMNAMSNGDDKQAIVDDAAPRPSVEIESEKTKPGATWRTNDEHVVPHNNMFLVYSALMLTLFLAALDQTIVSTALPTIISHLGEGNNYSWVGSSYLLGAAALGPFYGKMSDIVGRKAVLYPVVVTFLIGSALCGAAQSMTMLIIARAIQGIGGGGIFVMVNIVTSDIISLEKRGKYSGYIGSLWGIASIVGPLVGGALTDHVSWRWCFFINLPTGGIAILLLFFFLHLNPVTNSKTFRQHVKEFDFFGLFLIIAGVICILVGFSLSQTGWKKASTIVLLVVGVVVVICAGFWEAYTGRSPIVPPRLFRTRTTALLLISAFLHSFAFFTLAFYLPVYFQVLGASATRSGILMLPSSLGSSVSSGLSGFLLVALGDYRQAIWGFWALTAIGFGLLIRLDDTSSLAVQIVFQLIAGIGYGGLFQPPMIALQAAMPHKDMATSQTIWATDLQKRLRAIPNLDFDTSSQNLIDNVTHLKNLQPPEMRQLVQHAYTKSISLMWVVDTPFVGLGLIMMLFIRKYSLKRKTILSAKKGEEVENDVPEEANDDVEKNLEPSDADDTKVPPTPDLEQKKESVSGIPTLKV</sequence>